<dbReference type="PANTHER" id="PTHR45586:SF1">
    <property type="entry name" value="LIPOPOLYSACCHARIDE ASSEMBLY PROTEIN B"/>
    <property type="match status" value="1"/>
</dbReference>
<feature type="signal peptide" evidence="6">
    <location>
        <begin position="1"/>
        <end position="19"/>
    </location>
</feature>
<evidence type="ECO:0000256" key="6">
    <source>
        <dbReference type="SAM" id="SignalP"/>
    </source>
</evidence>
<proteinExistence type="predicted"/>
<keyword evidence="9" id="KW-1185">Reference proteome</keyword>
<dbReference type="KEGG" id="fau:Fraau_2365"/>
<dbReference type="Pfam" id="PF14559">
    <property type="entry name" value="TPR_19"/>
    <property type="match status" value="2"/>
</dbReference>
<dbReference type="InterPro" id="IPR011990">
    <property type="entry name" value="TPR-like_helical_dom_sf"/>
</dbReference>
<reference evidence="8" key="1">
    <citation type="submission" date="2012-02" db="EMBL/GenBank/DDBJ databases">
        <title>The complete genome of Frateuria aurantia DSM 6220.</title>
        <authorList>
            <consortium name="US DOE Joint Genome Institute (JGI-PGF)"/>
            <person name="Lucas S."/>
            <person name="Copeland A."/>
            <person name="Lapidus A."/>
            <person name="Glavina del Rio T."/>
            <person name="Dalin E."/>
            <person name="Tice H."/>
            <person name="Bruce D."/>
            <person name="Goodwin L."/>
            <person name="Pitluck S."/>
            <person name="Peters L."/>
            <person name="Ovchinnikova G."/>
            <person name="Teshima H."/>
            <person name="Kyrpides N."/>
            <person name="Mavromatis K."/>
            <person name="Ivanova N."/>
            <person name="Brettin T."/>
            <person name="Detter J.C."/>
            <person name="Han C."/>
            <person name="Larimer F."/>
            <person name="Land M."/>
            <person name="Hauser L."/>
            <person name="Markowitz V."/>
            <person name="Cheng J.-F."/>
            <person name="Hugenholtz P."/>
            <person name="Woyke T."/>
            <person name="Wu D."/>
            <person name="Brambilla E."/>
            <person name="Klenk H.-P."/>
            <person name="Eisen J.A."/>
        </authorList>
    </citation>
    <scope>NUCLEOTIDE SEQUENCE</scope>
    <source>
        <strain evidence="8">DSM 6220</strain>
    </source>
</reference>
<dbReference type="NCBIfam" id="NF008520">
    <property type="entry name" value="PRK11447.1"/>
    <property type="match status" value="1"/>
</dbReference>
<evidence type="ECO:0000256" key="1">
    <source>
        <dbReference type="ARBA" id="ARBA00003476"/>
    </source>
</evidence>
<dbReference type="Proteomes" id="UP000005234">
    <property type="component" value="Chromosome"/>
</dbReference>
<feature type="domain" description="Cellulose synthase operon C C-terminal" evidence="7">
    <location>
        <begin position="801"/>
        <end position="1157"/>
    </location>
</feature>
<evidence type="ECO:0000256" key="4">
    <source>
        <dbReference type="ARBA" id="ARBA00022803"/>
    </source>
</evidence>
<evidence type="ECO:0000256" key="2">
    <source>
        <dbReference type="ARBA" id="ARBA00022729"/>
    </source>
</evidence>
<evidence type="ECO:0000256" key="5">
    <source>
        <dbReference type="SAM" id="MobiDB-lite"/>
    </source>
</evidence>
<dbReference type="GO" id="GO:0030244">
    <property type="term" value="P:cellulose biosynthetic process"/>
    <property type="evidence" value="ECO:0007669"/>
    <property type="project" value="InterPro"/>
</dbReference>
<name>H8L5Y9_FRAAD</name>
<protein>
    <submittedName>
        <fullName evidence="8">Cytochrome c biogenesis factor</fullName>
    </submittedName>
</protein>
<dbReference type="Pfam" id="PF13432">
    <property type="entry name" value="TPR_16"/>
    <property type="match status" value="1"/>
</dbReference>
<dbReference type="Gene3D" id="1.25.40.10">
    <property type="entry name" value="Tetratricopeptide repeat domain"/>
    <property type="match status" value="4"/>
</dbReference>
<comment type="function">
    <text evidence="1">Required for maximal bacterial cellulose synthesis.</text>
</comment>
<evidence type="ECO:0000313" key="8">
    <source>
        <dbReference type="EMBL" id="AFC86732.1"/>
    </source>
</evidence>
<evidence type="ECO:0000313" key="9">
    <source>
        <dbReference type="Proteomes" id="UP000005234"/>
    </source>
</evidence>
<feature type="chain" id="PRO_5003613695" evidence="6">
    <location>
        <begin position="20"/>
        <end position="1177"/>
    </location>
</feature>
<dbReference type="PANTHER" id="PTHR45586">
    <property type="entry name" value="TPR REPEAT-CONTAINING PROTEIN PA4667"/>
    <property type="match status" value="1"/>
</dbReference>
<keyword evidence="2 6" id="KW-0732">Signal</keyword>
<dbReference type="eggNOG" id="COG0457">
    <property type="taxonomic scope" value="Bacteria"/>
</dbReference>
<dbReference type="InterPro" id="IPR051012">
    <property type="entry name" value="CellSynth/LPSAsmb/PSIAsmb"/>
</dbReference>
<feature type="region of interest" description="Disordered" evidence="5">
    <location>
        <begin position="666"/>
        <end position="685"/>
    </location>
</feature>
<dbReference type="RefSeq" id="WP_014403735.1">
    <property type="nucleotide sequence ID" value="NC_017033.1"/>
</dbReference>
<dbReference type="InterPro" id="IPR008410">
    <property type="entry name" value="BCSC_C"/>
</dbReference>
<dbReference type="STRING" id="767434.Fraau_2365"/>
<dbReference type="Pfam" id="PF05420">
    <property type="entry name" value="BCSC_C"/>
    <property type="match status" value="1"/>
</dbReference>
<dbReference type="AlphaFoldDB" id="H8L5Y9"/>
<keyword evidence="4" id="KW-0802">TPR repeat</keyword>
<accession>H8L5Y9</accession>
<sequence length="1177" mass="132303">MSRLLILLASGLTAHASLAASLSDQQRIWLLSQIRLGMATARPELASDAWQRLQMLAPEDPAILQQGVLLAMSQHRGDDARRYFEQLQHLTRDPELLEPARQALALDQPQVQAALHRARLFETAGQNAQAIASFRSIFGDRPPTLDLAVEYWSLLTRDPAQREQAIARLQVLNDDYPGYAPLRWALIGPLFAAGHPQQAIMVLHQLASTPGNREVASEREFAYLKSLPVDASTIRLWQSFLATYPGVSAWEQARQILDRQQHLAGDPAWRDGQRGMTLSQNGRDQALAQSLLQRALQHYPDDPKLLGYYALSLFQSARYDQAAIYFKKATMLEDDPYFMTKWRTLHQDTLYWQELRHADQALSRQQLDAATRLYTLAHQQRPDNINARLGMADVAIARRQWPRAIELLNAVRTLHPGDDGALRRLLNIHAEMGSSSLHDFLATLPAPVAARYRPREMALRRDELSRRAGEARQHGDMALAIRLLQQAHAATPDDPWLSLQLARTLQDQGRNTEAEQVFARVSVDSPIELRYARALYLDGSGRDPQALILLQTMHGARMTAEMQQLEHQIRIRQLTRRVWSELQARHFGIASDLVKQLPDTLDTWRLQAELARQQGHHDTQLAIDRRLLAQWPQRIDLRLDEIDALLQLQRTGEARSRLEPLAAASLAPSASDRRRMARDWSQLGEPRRAAAQMRAALADEAHPSALDLRDLARWERKDDPARALQDDARALQQLRLLPATITTPADPAQLTRATRARDSDDWLRQSLRSDIAEYYQRTDPVLTLDEGLNSRSNGQAGATDLRNQTQMLDYAFPWVTGRAFVRLEHQQLDAGSFRLNSGGRYLDDFGSCLFAGLDSLGRYQQLPGCSNRQHQHADGVLLAGGWQSADGRVQADIGHSPFGYAVGNWLGGISWRGDLGWLGWRLTGSRRPMDNSLISLAGAIDPRTGQRWGGVTANGATLGLSVDQGGSDGAWASLGAHLMLGRNVPSNFRQTAMAGWYHRFVERTHLQIRSGLSLMYWGYRHNQDYFSLGNGDYYSPSRYTSIGLPLTIAWRSADWSALIDASASWSWAGLDPSRRFPIERLIRTPLAALQAQASPATIDTAQWLNAGGRSQGPGARLHLALERRLGAHWVLGTSFTVQHSQDYAPSYGRLYIRYSFHPWEGDLPMPVTPLTPYDNFR</sequence>
<evidence type="ECO:0000259" key="7">
    <source>
        <dbReference type="Pfam" id="PF05420"/>
    </source>
</evidence>
<dbReference type="EMBL" id="CP003350">
    <property type="protein sequence ID" value="AFC86732.1"/>
    <property type="molecule type" value="Genomic_DNA"/>
</dbReference>
<dbReference type="GO" id="GO:0019867">
    <property type="term" value="C:outer membrane"/>
    <property type="evidence" value="ECO:0007669"/>
    <property type="project" value="InterPro"/>
</dbReference>
<gene>
    <name evidence="8" type="ordered locus">Fraau_2365</name>
</gene>
<dbReference type="SUPFAM" id="SSF48452">
    <property type="entry name" value="TPR-like"/>
    <property type="match status" value="3"/>
</dbReference>
<keyword evidence="3" id="KW-0677">Repeat</keyword>
<evidence type="ECO:0000256" key="3">
    <source>
        <dbReference type="ARBA" id="ARBA00022737"/>
    </source>
</evidence>
<organism evidence="8 9">
    <name type="scientific">Frateuria aurantia (strain ATCC 33424 / DSM 6220 / KCTC 2777 / LMG 1558 / NBRC 3245 / NCIMB 13370)</name>
    <name type="common">Acetobacter aurantius</name>
    <dbReference type="NCBI Taxonomy" id="767434"/>
    <lineage>
        <taxon>Bacteria</taxon>
        <taxon>Pseudomonadati</taxon>
        <taxon>Pseudomonadota</taxon>
        <taxon>Gammaproteobacteria</taxon>
        <taxon>Lysobacterales</taxon>
        <taxon>Rhodanobacteraceae</taxon>
        <taxon>Frateuria</taxon>
    </lineage>
</organism>
<dbReference type="HOGENOM" id="CLU_001631_2_0_6"/>